<comment type="caution">
    <text evidence="3">The sequence shown here is derived from an EMBL/GenBank/DDBJ whole genome shotgun (WGS) entry which is preliminary data.</text>
</comment>
<protein>
    <recommendedName>
        <fullName evidence="5">ADP-heptose:LPS heptosyltransferase</fullName>
    </recommendedName>
</protein>
<dbReference type="PANTHER" id="PTHR30160:SF1">
    <property type="entry name" value="LIPOPOLYSACCHARIDE 1,2-N-ACETYLGLUCOSAMINETRANSFERASE-RELATED"/>
    <property type="match status" value="1"/>
</dbReference>
<evidence type="ECO:0008006" key="5">
    <source>
        <dbReference type="Google" id="ProtNLM"/>
    </source>
</evidence>
<dbReference type="Pfam" id="PF01075">
    <property type="entry name" value="Glyco_transf_9"/>
    <property type="match status" value="1"/>
</dbReference>
<name>A0ABQ2N4W9_9MICO</name>
<sequence>MPGMRISPPSGTRPAVLALRALKLGDLLVAVPALHALRRGFPEHEIVFAAPGWLEPIARLVGSIDTLLPTPGLDAPLPIDPGTVDVAVNLHGNGPESRAIIDALAARRTIAHGGRVPWRDGIHERERWASLLSGHGIPADPLDVAIAVPRLRNPAPGAAVVHVGAFYGARQWPVARFAELARALLDDGLRVVVTGGSADEARARRVAELAGIPEDDVLAGRAGLDEFAAVIAGAAIVCTADTGAAHLASAYGTPSVVVFGPAPVEEWGPPPGPHIALTDASVRRGDAFAAEPDPALLAVTAPDVIRAARTLLRRPEVRA</sequence>
<dbReference type="InterPro" id="IPR051199">
    <property type="entry name" value="LPS_LOS_Heptosyltrfase"/>
</dbReference>
<dbReference type="CDD" id="cd03789">
    <property type="entry name" value="GT9_LPS_heptosyltransferase"/>
    <property type="match status" value="1"/>
</dbReference>
<evidence type="ECO:0000256" key="1">
    <source>
        <dbReference type="ARBA" id="ARBA00022676"/>
    </source>
</evidence>
<dbReference type="PANTHER" id="PTHR30160">
    <property type="entry name" value="TETRAACYLDISACCHARIDE 4'-KINASE-RELATED"/>
    <property type="match status" value="1"/>
</dbReference>
<accession>A0ABQ2N4W9</accession>
<gene>
    <name evidence="3" type="ORF">GCM10010910_27080</name>
</gene>
<dbReference type="InterPro" id="IPR002201">
    <property type="entry name" value="Glyco_trans_9"/>
</dbReference>
<dbReference type="RefSeq" id="WP_373286307.1">
    <property type="nucleotide sequence ID" value="NZ_BMMQ01000010.1"/>
</dbReference>
<evidence type="ECO:0000313" key="4">
    <source>
        <dbReference type="Proteomes" id="UP000638043"/>
    </source>
</evidence>
<organism evidence="3 4">
    <name type="scientific">Microbacterium nanhaiense</name>
    <dbReference type="NCBI Taxonomy" id="1301026"/>
    <lineage>
        <taxon>Bacteria</taxon>
        <taxon>Bacillati</taxon>
        <taxon>Actinomycetota</taxon>
        <taxon>Actinomycetes</taxon>
        <taxon>Micrococcales</taxon>
        <taxon>Microbacteriaceae</taxon>
        <taxon>Microbacterium</taxon>
    </lineage>
</organism>
<dbReference type="Gene3D" id="3.40.50.2000">
    <property type="entry name" value="Glycogen Phosphorylase B"/>
    <property type="match status" value="2"/>
</dbReference>
<proteinExistence type="predicted"/>
<keyword evidence="1" id="KW-0328">Glycosyltransferase</keyword>
<dbReference type="SUPFAM" id="SSF53756">
    <property type="entry name" value="UDP-Glycosyltransferase/glycogen phosphorylase"/>
    <property type="match status" value="1"/>
</dbReference>
<dbReference type="Proteomes" id="UP000638043">
    <property type="component" value="Unassembled WGS sequence"/>
</dbReference>
<keyword evidence="4" id="KW-1185">Reference proteome</keyword>
<dbReference type="EMBL" id="BMMQ01000010">
    <property type="protein sequence ID" value="GGO66804.1"/>
    <property type="molecule type" value="Genomic_DNA"/>
</dbReference>
<evidence type="ECO:0000256" key="2">
    <source>
        <dbReference type="ARBA" id="ARBA00022679"/>
    </source>
</evidence>
<keyword evidence="2" id="KW-0808">Transferase</keyword>
<reference evidence="4" key="1">
    <citation type="journal article" date="2019" name="Int. J. Syst. Evol. Microbiol.">
        <title>The Global Catalogue of Microorganisms (GCM) 10K type strain sequencing project: providing services to taxonomists for standard genome sequencing and annotation.</title>
        <authorList>
            <consortium name="The Broad Institute Genomics Platform"/>
            <consortium name="The Broad Institute Genome Sequencing Center for Infectious Disease"/>
            <person name="Wu L."/>
            <person name="Ma J."/>
        </authorList>
    </citation>
    <scope>NUCLEOTIDE SEQUENCE [LARGE SCALE GENOMIC DNA]</scope>
    <source>
        <strain evidence="4">CGMCC 4.7181</strain>
    </source>
</reference>
<evidence type="ECO:0000313" key="3">
    <source>
        <dbReference type="EMBL" id="GGO66804.1"/>
    </source>
</evidence>